<proteinExistence type="predicted"/>
<comment type="caution">
    <text evidence="1">The sequence shown here is derived from an EMBL/GenBank/DDBJ whole genome shotgun (WGS) entry which is preliminary data.</text>
</comment>
<dbReference type="AlphaFoldDB" id="X1C5D9"/>
<evidence type="ECO:0008006" key="2">
    <source>
        <dbReference type="Google" id="ProtNLM"/>
    </source>
</evidence>
<protein>
    <recommendedName>
        <fullName evidence="2">Peptidase M23 domain-containing protein</fullName>
    </recommendedName>
</protein>
<sequence>MVEESDVVSYFNFPLQLKPGEKEQGYFLYLAQKFGNFLETYDGVGYYGFHSGEDWHIRKKQTERDNIGTNESADKPVYAIGPGKVLKVSKIGDGSRGMWVLIEHTVELGGRPFIIPAKEIESHGEKTSYGKDEVYKIYSAYGHLDKLVVKEGDNIDNINNENTIIGYIKDMSGPHLHFEIRHPKSQSSGTGQLAGDSRYWQIFTSGKNKGKFNGYYTDLKKMVEEKAGFRCPSDFIEANLKISITVSEEHEEELLEENSKTEIGRIVFESW</sequence>
<gene>
    <name evidence="1" type="ORF">S01H4_32503</name>
</gene>
<dbReference type="InterPro" id="IPR011055">
    <property type="entry name" value="Dup_hybrid_motif"/>
</dbReference>
<dbReference type="Gene3D" id="2.70.70.10">
    <property type="entry name" value="Glucose Permease (Domain IIA)"/>
    <property type="match status" value="1"/>
</dbReference>
<name>X1C5D9_9ZZZZ</name>
<dbReference type="SUPFAM" id="SSF51261">
    <property type="entry name" value="Duplicated hybrid motif"/>
    <property type="match status" value="1"/>
</dbReference>
<evidence type="ECO:0000313" key="1">
    <source>
        <dbReference type="EMBL" id="GAG88527.1"/>
    </source>
</evidence>
<dbReference type="CDD" id="cd12797">
    <property type="entry name" value="M23_peptidase"/>
    <property type="match status" value="1"/>
</dbReference>
<organism evidence="1">
    <name type="scientific">marine sediment metagenome</name>
    <dbReference type="NCBI Taxonomy" id="412755"/>
    <lineage>
        <taxon>unclassified sequences</taxon>
        <taxon>metagenomes</taxon>
        <taxon>ecological metagenomes</taxon>
    </lineage>
</organism>
<accession>X1C5D9</accession>
<reference evidence="1" key="1">
    <citation type="journal article" date="2014" name="Front. Microbiol.">
        <title>High frequency of phylogenetically diverse reductive dehalogenase-homologous genes in deep subseafloor sedimentary metagenomes.</title>
        <authorList>
            <person name="Kawai M."/>
            <person name="Futagami T."/>
            <person name="Toyoda A."/>
            <person name="Takaki Y."/>
            <person name="Nishi S."/>
            <person name="Hori S."/>
            <person name="Arai W."/>
            <person name="Tsubouchi T."/>
            <person name="Morono Y."/>
            <person name="Uchiyama I."/>
            <person name="Ito T."/>
            <person name="Fujiyama A."/>
            <person name="Inagaki F."/>
            <person name="Takami H."/>
        </authorList>
    </citation>
    <scope>NUCLEOTIDE SEQUENCE</scope>
    <source>
        <strain evidence="1">Expedition CK06-06</strain>
    </source>
</reference>
<dbReference type="EMBL" id="BART01017000">
    <property type="protein sequence ID" value="GAG88527.1"/>
    <property type="molecule type" value="Genomic_DNA"/>
</dbReference>
<feature type="non-terminal residue" evidence="1">
    <location>
        <position position="271"/>
    </location>
</feature>